<evidence type="ECO:0000256" key="3">
    <source>
        <dbReference type="SAM" id="SignalP"/>
    </source>
</evidence>
<accession>A0A131YNL8</accession>
<evidence type="ECO:0000256" key="2">
    <source>
        <dbReference type="ARBA" id="ARBA00023157"/>
    </source>
</evidence>
<dbReference type="SUPFAM" id="SSF57567">
    <property type="entry name" value="Serine protease inhibitors"/>
    <property type="match status" value="1"/>
</dbReference>
<dbReference type="AlphaFoldDB" id="A0A131YNL8"/>
<feature type="signal peptide" evidence="3">
    <location>
        <begin position="1"/>
        <end position="19"/>
    </location>
</feature>
<proteinExistence type="predicted"/>
<dbReference type="GO" id="GO:0030414">
    <property type="term" value="F:peptidase inhibitor activity"/>
    <property type="evidence" value="ECO:0007669"/>
    <property type="project" value="UniProtKB-KW"/>
</dbReference>
<dbReference type="InterPro" id="IPR051368">
    <property type="entry name" value="SerProtInhib-TIL_Domain"/>
</dbReference>
<organism evidence="5">
    <name type="scientific">Rhipicephalus appendiculatus</name>
    <name type="common">Brown ear tick</name>
    <dbReference type="NCBI Taxonomy" id="34631"/>
    <lineage>
        <taxon>Eukaryota</taxon>
        <taxon>Metazoa</taxon>
        <taxon>Ecdysozoa</taxon>
        <taxon>Arthropoda</taxon>
        <taxon>Chelicerata</taxon>
        <taxon>Arachnida</taxon>
        <taxon>Acari</taxon>
        <taxon>Parasitiformes</taxon>
        <taxon>Ixodida</taxon>
        <taxon>Ixodoidea</taxon>
        <taxon>Ixodidae</taxon>
        <taxon>Rhipicephalinae</taxon>
        <taxon>Rhipicephalus</taxon>
        <taxon>Rhipicephalus</taxon>
    </lineage>
</organism>
<dbReference type="Pfam" id="PF01826">
    <property type="entry name" value="TIL"/>
    <property type="match status" value="1"/>
</dbReference>
<dbReference type="EMBL" id="GEDV01007708">
    <property type="protein sequence ID" value="JAP80849.1"/>
    <property type="molecule type" value="Transcribed_RNA"/>
</dbReference>
<dbReference type="PANTHER" id="PTHR23259:SF70">
    <property type="entry name" value="ACCESSORY GLAND PROTEIN ACP62F-RELATED"/>
    <property type="match status" value="1"/>
</dbReference>
<dbReference type="Gene3D" id="2.10.25.10">
    <property type="entry name" value="Laminin"/>
    <property type="match status" value="1"/>
</dbReference>
<keyword evidence="3" id="KW-0732">Signal</keyword>
<evidence type="ECO:0000313" key="5">
    <source>
        <dbReference type="EMBL" id="JAP80849.1"/>
    </source>
</evidence>
<evidence type="ECO:0000259" key="4">
    <source>
        <dbReference type="Pfam" id="PF01826"/>
    </source>
</evidence>
<protein>
    <submittedName>
        <fullName evidence="5">TIL domain containing protein</fullName>
    </submittedName>
</protein>
<name>A0A131YNL8_RHIAP</name>
<feature type="chain" id="PRO_5007285611" evidence="3">
    <location>
        <begin position="20"/>
        <end position="91"/>
    </location>
</feature>
<keyword evidence="2" id="KW-1015">Disulfide bond</keyword>
<feature type="domain" description="TIL" evidence="4">
    <location>
        <begin position="23"/>
        <end position="88"/>
    </location>
</feature>
<keyword evidence="1" id="KW-0646">Protease inhibitor</keyword>
<dbReference type="InterPro" id="IPR002919">
    <property type="entry name" value="TIL_dom"/>
</dbReference>
<dbReference type="PANTHER" id="PTHR23259">
    <property type="entry name" value="RIDDLE"/>
    <property type="match status" value="1"/>
</dbReference>
<sequence>MAKLLIAALVLLTVVAVLSAPSCPKDEEYRTVGACEPVNCPKTRPTTPRPGQKKPKKFCTLQALTGCFCRRGLYRRKSDKKCVPLDQCWSR</sequence>
<evidence type="ECO:0000256" key="1">
    <source>
        <dbReference type="ARBA" id="ARBA00022690"/>
    </source>
</evidence>
<dbReference type="InterPro" id="IPR036084">
    <property type="entry name" value="Ser_inhib-like_sf"/>
</dbReference>
<reference evidence="5" key="1">
    <citation type="journal article" date="2016" name="Ticks Tick Borne Dis.">
        <title>De novo assembly and annotation of the salivary gland transcriptome of Rhipicephalus appendiculatus male and female ticks during blood feeding.</title>
        <authorList>
            <person name="de Castro M.H."/>
            <person name="de Klerk D."/>
            <person name="Pienaar R."/>
            <person name="Latif A.A."/>
            <person name="Rees D.J."/>
            <person name="Mans B.J."/>
        </authorList>
    </citation>
    <scope>NUCLEOTIDE SEQUENCE</scope>
    <source>
        <tissue evidence="5">Salivary glands</tissue>
    </source>
</reference>